<keyword evidence="2 5" id="KW-0812">Transmembrane</keyword>
<dbReference type="GO" id="GO:0030255">
    <property type="term" value="P:protein secretion by the type IV secretion system"/>
    <property type="evidence" value="ECO:0007669"/>
    <property type="project" value="InterPro"/>
</dbReference>
<dbReference type="CDD" id="cd16424">
    <property type="entry name" value="VirB8"/>
    <property type="match status" value="1"/>
</dbReference>
<dbReference type="OrthoDB" id="9816242at2"/>
<accession>A0A1R1JPB2</accession>
<evidence type="ECO:0000256" key="3">
    <source>
        <dbReference type="ARBA" id="ARBA00022989"/>
    </source>
</evidence>
<comment type="caution">
    <text evidence="7">The sequence shown here is derived from an EMBL/GenBank/DDBJ whole genome shotgun (WGS) entry which is preliminary data.</text>
</comment>
<proteinExistence type="predicted"/>
<dbReference type="EMBL" id="MJMN01000035">
    <property type="protein sequence ID" value="OMG80733.1"/>
    <property type="molecule type" value="Genomic_DNA"/>
</dbReference>
<dbReference type="Proteomes" id="UP000187251">
    <property type="component" value="Unassembled WGS sequence"/>
</dbReference>
<dbReference type="Gene3D" id="3.10.450.230">
    <property type="entry name" value="VirB8 protein"/>
    <property type="match status" value="1"/>
</dbReference>
<dbReference type="RefSeq" id="WP_076414566.1">
    <property type="nucleotide sequence ID" value="NZ_MJMN01000035.1"/>
</dbReference>
<dbReference type="InterPro" id="IPR032710">
    <property type="entry name" value="NTF2-like_dom_sf"/>
</dbReference>
<evidence type="ECO:0000256" key="2">
    <source>
        <dbReference type="ARBA" id="ARBA00022692"/>
    </source>
</evidence>
<feature type="transmembrane region" description="Helical" evidence="5">
    <location>
        <begin position="38"/>
        <end position="59"/>
    </location>
</feature>
<evidence type="ECO:0000259" key="6">
    <source>
        <dbReference type="Pfam" id="PF04335"/>
    </source>
</evidence>
<dbReference type="AlphaFoldDB" id="A0A1R1JPB2"/>
<dbReference type="PIRSF" id="PIRSF003299">
    <property type="entry name" value="VirB8_PtlE"/>
    <property type="match status" value="1"/>
</dbReference>
<organism evidence="7 8">
    <name type="scientific">Alcaligenes xylosoxydans xylosoxydans</name>
    <name type="common">Achromobacter xylosoxidans</name>
    <dbReference type="NCBI Taxonomy" id="85698"/>
    <lineage>
        <taxon>Bacteria</taxon>
        <taxon>Pseudomonadati</taxon>
        <taxon>Pseudomonadota</taxon>
        <taxon>Betaproteobacteria</taxon>
        <taxon>Burkholderiales</taxon>
        <taxon>Alcaligenaceae</taxon>
        <taxon>Achromobacter</taxon>
    </lineage>
</organism>
<dbReference type="InterPro" id="IPR007430">
    <property type="entry name" value="VirB8"/>
</dbReference>
<evidence type="ECO:0000256" key="5">
    <source>
        <dbReference type="SAM" id="Phobius"/>
    </source>
</evidence>
<protein>
    <submittedName>
        <fullName evidence="7">Conjugal transfer protein TraJ</fullName>
    </submittedName>
</protein>
<keyword evidence="4 5" id="KW-0472">Membrane</keyword>
<name>A0A1R1JPB2_ALCXX</name>
<evidence type="ECO:0000313" key="8">
    <source>
        <dbReference type="Proteomes" id="UP000187251"/>
    </source>
</evidence>
<reference evidence="7 8" key="1">
    <citation type="submission" date="2016-09" db="EMBL/GenBank/DDBJ databases">
        <title>Phylogenomics of Achromobacter.</title>
        <authorList>
            <person name="Jeukens J."/>
            <person name="Freschi L."/>
            <person name="Vincent A.T."/>
            <person name="Emond-Rheault J.-G."/>
            <person name="Kukavica-Ibrulj I."/>
            <person name="Charette S.J."/>
            <person name="Levesque R.C."/>
        </authorList>
    </citation>
    <scope>NUCLEOTIDE SEQUENCE [LARGE SCALE GENOMIC DNA]</scope>
    <source>
        <strain evidence="7 8">AUS488</strain>
    </source>
</reference>
<dbReference type="SUPFAM" id="SSF54427">
    <property type="entry name" value="NTF2-like"/>
    <property type="match status" value="1"/>
</dbReference>
<dbReference type="GO" id="GO:0016020">
    <property type="term" value="C:membrane"/>
    <property type="evidence" value="ECO:0007669"/>
    <property type="project" value="UniProtKB-SubCell"/>
</dbReference>
<sequence>MSDIDPKVALDAALQRDSELERDFLTEILSSRTRAWRVAWTAISLALLSMFATASIFPLKEPPGMYVVRVDNATGTIEHVTMLGNGQEEYGERIARYFVHQYVLACEGYDWYTLQNTYDRCALFSSPEIQRAYFSKFEGDKGLDKVYADHTRIRVNVRSITLGPNHSATVRFTRRIEGGNGPAAVENLLATMAYQYVNTPISESVGRDNPLGFQVVTYTVDTETLR</sequence>
<evidence type="ECO:0000256" key="1">
    <source>
        <dbReference type="ARBA" id="ARBA00004167"/>
    </source>
</evidence>
<dbReference type="InterPro" id="IPR026264">
    <property type="entry name" value="VirB8/PtlE"/>
</dbReference>
<gene>
    <name evidence="7" type="ORF">BIZ92_12650</name>
</gene>
<evidence type="ECO:0000313" key="7">
    <source>
        <dbReference type="EMBL" id="OMG80733.1"/>
    </source>
</evidence>
<evidence type="ECO:0000256" key="4">
    <source>
        <dbReference type="ARBA" id="ARBA00023136"/>
    </source>
</evidence>
<comment type="subcellular location">
    <subcellularLocation>
        <location evidence="1">Membrane</location>
        <topology evidence="1">Single-pass membrane protein</topology>
    </subcellularLocation>
</comment>
<feature type="domain" description="Bacterial virulence protein VirB8" evidence="6">
    <location>
        <begin position="21"/>
        <end position="223"/>
    </location>
</feature>
<dbReference type="Pfam" id="PF04335">
    <property type="entry name" value="VirB8"/>
    <property type="match status" value="1"/>
</dbReference>
<keyword evidence="3 5" id="KW-1133">Transmembrane helix</keyword>